<comment type="caution">
    <text evidence="2">The sequence shown here is derived from an EMBL/GenBank/DDBJ whole genome shotgun (WGS) entry which is preliminary data.</text>
</comment>
<dbReference type="RefSeq" id="WP_152803906.1">
    <property type="nucleotide sequence ID" value="NZ_WHNX01000012.1"/>
</dbReference>
<dbReference type="InterPro" id="IPR012156">
    <property type="entry name" value="Cold_shock_CspA"/>
</dbReference>
<dbReference type="PIRSF" id="PIRSF002599">
    <property type="entry name" value="Cold_shock_A"/>
    <property type="match status" value="1"/>
</dbReference>
<evidence type="ECO:0000313" key="2">
    <source>
        <dbReference type="EMBL" id="MPW25937.1"/>
    </source>
</evidence>
<evidence type="ECO:0000313" key="3">
    <source>
        <dbReference type="Proteomes" id="UP000440004"/>
    </source>
</evidence>
<feature type="transmembrane region" description="Helical" evidence="1">
    <location>
        <begin position="72"/>
        <end position="92"/>
    </location>
</feature>
<sequence>MNFPVELIYYIIIANIISFIIMYIDKRRAIKGIYRISEKILFSFAMLGGSLGIIMGMYKFKHKTKKYKFKYGLPIIIIIQIILILFLTNRLII</sequence>
<keyword evidence="3" id="KW-1185">Reference proteome</keyword>
<reference evidence="2 3" key="1">
    <citation type="submission" date="2019-10" db="EMBL/GenBank/DDBJ databases">
        <title>Alkalibaculum tamaniensis sp.nov., a new alkaliphilic acetogen, isolated on methoxylated aromatics from a mud volcano.</title>
        <authorList>
            <person name="Khomyakova M.A."/>
            <person name="Merkel A.Y."/>
            <person name="Bonch-Osmolovskaya E.A."/>
            <person name="Slobodkin A.I."/>
        </authorList>
    </citation>
    <scope>NUCLEOTIDE SEQUENCE [LARGE SCALE GENOMIC DNA]</scope>
    <source>
        <strain evidence="2 3">M08DMB</strain>
    </source>
</reference>
<proteinExistence type="predicted"/>
<accession>A0A6A7K9S3</accession>
<dbReference type="AlphaFoldDB" id="A0A6A7K9S3"/>
<feature type="transmembrane region" description="Helical" evidence="1">
    <location>
        <begin position="40"/>
        <end position="60"/>
    </location>
</feature>
<gene>
    <name evidence="2" type="ORF">GC105_09050</name>
</gene>
<organism evidence="2 3">
    <name type="scientific">Alkalibaculum sporogenes</name>
    <dbReference type="NCBI Taxonomy" id="2655001"/>
    <lineage>
        <taxon>Bacteria</taxon>
        <taxon>Bacillati</taxon>
        <taxon>Bacillota</taxon>
        <taxon>Clostridia</taxon>
        <taxon>Eubacteriales</taxon>
        <taxon>Eubacteriaceae</taxon>
        <taxon>Alkalibaculum</taxon>
    </lineage>
</organism>
<dbReference type="InterPro" id="IPR010718">
    <property type="entry name" value="DUF1294"/>
</dbReference>
<dbReference type="EMBL" id="WHNX01000012">
    <property type="protein sequence ID" value="MPW25937.1"/>
    <property type="molecule type" value="Genomic_DNA"/>
</dbReference>
<keyword evidence="1" id="KW-0812">Transmembrane</keyword>
<evidence type="ECO:0000256" key="1">
    <source>
        <dbReference type="SAM" id="Phobius"/>
    </source>
</evidence>
<feature type="transmembrane region" description="Helical" evidence="1">
    <location>
        <begin position="7"/>
        <end position="24"/>
    </location>
</feature>
<dbReference type="GO" id="GO:0003676">
    <property type="term" value="F:nucleic acid binding"/>
    <property type="evidence" value="ECO:0007669"/>
    <property type="project" value="InterPro"/>
</dbReference>
<keyword evidence="1" id="KW-1133">Transmembrane helix</keyword>
<dbReference type="Proteomes" id="UP000440004">
    <property type="component" value="Unassembled WGS sequence"/>
</dbReference>
<protein>
    <submittedName>
        <fullName evidence="2">DUF1294 domain-containing protein</fullName>
    </submittedName>
</protein>
<dbReference type="Pfam" id="PF06961">
    <property type="entry name" value="DUF1294"/>
    <property type="match status" value="1"/>
</dbReference>
<name>A0A6A7K9S3_9FIRM</name>
<keyword evidence="1" id="KW-0472">Membrane</keyword>